<feature type="binding site" evidence="13">
    <location>
        <position position="319"/>
    </location>
    <ligand>
        <name>K(+)</name>
        <dbReference type="ChEBI" id="CHEBI:29103"/>
    </ligand>
</feature>
<evidence type="ECO:0000313" key="15">
    <source>
        <dbReference type="EMBL" id="ASP37987.1"/>
    </source>
</evidence>
<organism evidence="15 16">
    <name type="scientific">Bacterioplanes sanyensis</name>
    <dbReference type="NCBI Taxonomy" id="1249553"/>
    <lineage>
        <taxon>Bacteria</taxon>
        <taxon>Pseudomonadati</taxon>
        <taxon>Pseudomonadota</taxon>
        <taxon>Gammaproteobacteria</taxon>
        <taxon>Oceanospirillales</taxon>
        <taxon>Oceanospirillaceae</taxon>
        <taxon>Bacterioplanes</taxon>
    </lineage>
</organism>
<dbReference type="OrthoDB" id="9810952at2"/>
<keyword evidence="13" id="KW-0479">Metal-binding</keyword>
<keyword evidence="11 12" id="KW-0472">Membrane</keyword>
<reference evidence="15 16" key="1">
    <citation type="submission" date="2017-07" db="EMBL/GenBank/DDBJ databases">
        <title>Annotated genome sequence of Bacterioplanes sanyensis isolated from Red Sea.</title>
        <authorList>
            <person name="Rehman Z.U."/>
        </authorList>
    </citation>
    <scope>NUCLEOTIDE SEQUENCE [LARGE SCALE GENOMIC DNA]</scope>
    <source>
        <strain evidence="15 16">NV9</strain>
    </source>
</reference>
<keyword evidence="6 12" id="KW-0633">Potassium transport</keyword>
<accession>A0A222FFY9</accession>
<feature type="transmembrane region" description="Helical" evidence="14">
    <location>
        <begin position="12"/>
        <end position="31"/>
    </location>
</feature>
<dbReference type="KEGG" id="bsan:CHH28_04520"/>
<evidence type="ECO:0000256" key="5">
    <source>
        <dbReference type="ARBA" id="ARBA00022519"/>
    </source>
</evidence>
<dbReference type="InterPro" id="IPR003445">
    <property type="entry name" value="Cat_transpt"/>
</dbReference>
<dbReference type="PIRSF" id="PIRSF006247">
    <property type="entry name" value="TrkH"/>
    <property type="match status" value="1"/>
</dbReference>
<feature type="binding site" evidence="13">
    <location>
        <position position="437"/>
    </location>
    <ligand>
        <name>K(+)</name>
        <dbReference type="ChEBI" id="CHEBI:29103"/>
    </ligand>
</feature>
<keyword evidence="10 12" id="KW-0406">Ion transport</keyword>
<dbReference type="PANTHER" id="PTHR32024">
    <property type="entry name" value="TRK SYSTEM POTASSIUM UPTAKE PROTEIN TRKG-RELATED"/>
    <property type="match status" value="1"/>
</dbReference>
<feature type="binding site" evidence="13">
    <location>
        <position position="221"/>
    </location>
    <ligand>
        <name>K(+)</name>
        <dbReference type="ChEBI" id="CHEBI:29103"/>
    </ligand>
</feature>
<feature type="binding site" evidence="13">
    <location>
        <position position="320"/>
    </location>
    <ligand>
        <name>K(+)</name>
        <dbReference type="ChEBI" id="CHEBI:29103"/>
    </ligand>
</feature>
<evidence type="ECO:0000256" key="13">
    <source>
        <dbReference type="PIRSR" id="PIRSR006247-1"/>
    </source>
</evidence>
<keyword evidence="4 12" id="KW-1003">Cell membrane</keyword>
<dbReference type="GO" id="GO:0046872">
    <property type="term" value="F:metal ion binding"/>
    <property type="evidence" value="ECO:0007669"/>
    <property type="project" value="UniProtKB-KW"/>
</dbReference>
<dbReference type="InterPro" id="IPR004772">
    <property type="entry name" value="TrkH"/>
</dbReference>
<evidence type="ECO:0000256" key="10">
    <source>
        <dbReference type="ARBA" id="ARBA00023065"/>
    </source>
</evidence>
<dbReference type="GO" id="GO:0015379">
    <property type="term" value="F:potassium:chloride symporter activity"/>
    <property type="evidence" value="ECO:0007669"/>
    <property type="project" value="InterPro"/>
</dbReference>
<evidence type="ECO:0000256" key="1">
    <source>
        <dbReference type="ARBA" id="ARBA00004429"/>
    </source>
</evidence>
<proteinExistence type="inferred from homology"/>
<gene>
    <name evidence="15" type="ORF">CHH28_04520</name>
</gene>
<feature type="transmembrane region" description="Helical" evidence="14">
    <location>
        <begin position="457"/>
        <end position="482"/>
    </location>
</feature>
<feature type="transmembrane region" description="Helical" evidence="14">
    <location>
        <begin position="397"/>
        <end position="418"/>
    </location>
</feature>
<evidence type="ECO:0000313" key="16">
    <source>
        <dbReference type="Proteomes" id="UP000202440"/>
    </source>
</evidence>
<evidence type="ECO:0000256" key="11">
    <source>
        <dbReference type="ARBA" id="ARBA00023136"/>
    </source>
</evidence>
<keyword evidence="7 14" id="KW-0812">Transmembrane</keyword>
<dbReference type="Pfam" id="PF02386">
    <property type="entry name" value="TrkH"/>
    <property type="match status" value="1"/>
</dbReference>
<keyword evidence="5 12" id="KW-0997">Cell inner membrane</keyword>
<evidence type="ECO:0000256" key="8">
    <source>
        <dbReference type="ARBA" id="ARBA00022958"/>
    </source>
</evidence>
<feature type="binding site" evidence="13">
    <location>
        <position position="220"/>
    </location>
    <ligand>
        <name>K(+)</name>
        <dbReference type="ChEBI" id="CHEBI:29103"/>
    </ligand>
</feature>
<evidence type="ECO:0000256" key="14">
    <source>
        <dbReference type="SAM" id="Phobius"/>
    </source>
</evidence>
<comment type="similarity">
    <text evidence="2 12">Belongs to the TrkH potassium transport family.</text>
</comment>
<dbReference type="NCBIfam" id="TIGR00933">
    <property type="entry name" value="2a38"/>
    <property type="match status" value="1"/>
</dbReference>
<keyword evidence="9 14" id="KW-1133">Transmembrane helix</keyword>
<dbReference type="RefSeq" id="WP_094059188.1">
    <property type="nucleotide sequence ID" value="NZ_CP022530.1"/>
</dbReference>
<dbReference type="EMBL" id="CP022530">
    <property type="protein sequence ID" value="ASP37987.1"/>
    <property type="molecule type" value="Genomic_DNA"/>
</dbReference>
<feature type="transmembrane region" description="Helical" evidence="14">
    <location>
        <begin position="136"/>
        <end position="163"/>
    </location>
</feature>
<feature type="binding site" evidence="13">
    <location>
        <position position="112"/>
    </location>
    <ligand>
        <name>K(+)</name>
        <dbReference type="ChEBI" id="CHEBI:29103"/>
    </ligand>
</feature>
<feature type="transmembrane region" description="Helical" evidence="14">
    <location>
        <begin position="69"/>
        <end position="90"/>
    </location>
</feature>
<evidence type="ECO:0000256" key="3">
    <source>
        <dbReference type="ARBA" id="ARBA00022448"/>
    </source>
</evidence>
<protein>
    <recommendedName>
        <fullName evidence="12">Trk system potassium uptake protein</fullName>
    </recommendedName>
</protein>
<evidence type="ECO:0000256" key="4">
    <source>
        <dbReference type="ARBA" id="ARBA00022475"/>
    </source>
</evidence>
<keyword evidence="3 12" id="KW-0813">Transport</keyword>
<name>A0A222FFY9_9GAMM</name>
<feature type="transmembrane region" description="Helical" evidence="14">
    <location>
        <begin position="240"/>
        <end position="258"/>
    </location>
</feature>
<keyword evidence="16" id="KW-1185">Reference proteome</keyword>
<feature type="transmembrane region" description="Helical" evidence="14">
    <location>
        <begin position="278"/>
        <end position="296"/>
    </location>
</feature>
<feature type="transmembrane region" description="Helical" evidence="14">
    <location>
        <begin position="37"/>
        <end position="57"/>
    </location>
</feature>
<feature type="transmembrane region" description="Helical" evidence="14">
    <location>
        <begin position="184"/>
        <end position="204"/>
    </location>
</feature>
<sequence length="484" mass="53004">MHFTVIARVLGILLMLFSLTMVPPMLVSMWYDDQATQAFAMALLIIFGIGFVSWLPVRRVRHDLRTRDGFLITVLFWLVLSLTGSFPLMLADNPGLSFTDAFFESLSGWTTTGATVITGIDELPKSILWYRQQLQWLGGMGIIVLAVAILPMLGIGGMQLFRAETPGPIKDSKLTPRIAETAKALWNIYLMLTIACAVSYWIAGMDAFDAIAHSFATVAIGGFSTYDASIGHFDSAAIEMIAVIFMLISALNFGLHFFAWHNKAQALVHYVRDSELKFFFFIIAGGIVLTVPALYLTGTYGWQESLRFGIFEVVSVATTTGFGTADFSVWPIFLPVLLFMMAFIGGCAGSTGGGMKAIRVLLIHKQGVREIRRLIHPNAIIPVKLGNAPVSERVLEAVWGFFALYVITYMVMMLALLATGLDHVTAFSAVGACLNNLGPGLGDVAAHYGDISDAAKWILSLTMLLGRLEIFTLLVLISPAFWRS</sequence>
<evidence type="ECO:0000256" key="2">
    <source>
        <dbReference type="ARBA" id="ARBA00009137"/>
    </source>
</evidence>
<evidence type="ECO:0000256" key="9">
    <source>
        <dbReference type="ARBA" id="ARBA00022989"/>
    </source>
</evidence>
<feature type="binding site" evidence="13">
    <location>
        <position position="436"/>
    </location>
    <ligand>
        <name>K(+)</name>
        <dbReference type="ChEBI" id="CHEBI:29103"/>
    </ligand>
</feature>
<evidence type="ECO:0000256" key="12">
    <source>
        <dbReference type="PIRNR" id="PIRNR006247"/>
    </source>
</evidence>
<feature type="binding site" evidence="13">
    <location>
        <position position="111"/>
    </location>
    <ligand>
        <name>K(+)</name>
        <dbReference type="ChEBI" id="CHEBI:29103"/>
    </ligand>
</feature>
<dbReference type="Proteomes" id="UP000202440">
    <property type="component" value="Chromosome"/>
</dbReference>
<keyword evidence="8 12" id="KW-0630">Potassium</keyword>
<comment type="subcellular location">
    <subcellularLocation>
        <location evidence="1 12">Cell inner membrane</location>
        <topology evidence="1 12">Multi-pass membrane protein</topology>
    </subcellularLocation>
</comment>
<feature type="transmembrane region" description="Helical" evidence="14">
    <location>
        <begin position="336"/>
        <end position="362"/>
    </location>
</feature>
<evidence type="ECO:0000256" key="6">
    <source>
        <dbReference type="ARBA" id="ARBA00022538"/>
    </source>
</evidence>
<dbReference type="PANTHER" id="PTHR32024:SF2">
    <property type="entry name" value="TRK SYSTEM POTASSIUM UPTAKE PROTEIN TRKG-RELATED"/>
    <property type="match status" value="1"/>
</dbReference>
<dbReference type="GO" id="GO:0005886">
    <property type="term" value="C:plasma membrane"/>
    <property type="evidence" value="ECO:0007669"/>
    <property type="project" value="UniProtKB-SubCell"/>
</dbReference>
<dbReference type="AlphaFoldDB" id="A0A222FFY9"/>
<evidence type="ECO:0000256" key="7">
    <source>
        <dbReference type="ARBA" id="ARBA00022692"/>
    </source>
</evidence>